<evidence type="ECO:0000256" key="2">
    <source>
        <dbReference type="SAM" id="Coils"/>
    </source>
</evidence>
<dbReference type="PANTHER" id="PTHR31809">
    <property type="entry name" value="BUD13 HOMOLOG"/>
    <property type="match status" value="1"/>
</dbReference>
<dbReference type="Pfam" id="PF09736">
    <property type="entry name" value="Bud13"/>
    <property type="match status" value="1"/>
</dbReference>
<keyword evidence="2" id="KW-0175">Coiled coil</keyword>
<dbReference type="InterPro" id="IPR051112">
    <property type="entry name" value="CWC26_splicing_factor"/>
</dbReference>
<feature type="region of interest" description="Disordered" evidence="3">
    <location>
        <begin position="279"/>
        <end position="302"/>
    </location>
</feature>
<accession>A0A8H3J523</accession>
<dbReference type="GO" id="GO:0005684">
    <property type="term" value="C:U2-type spliceosomal complex"/>
    <property type="evidence" value="ECO:0007669"/>
    <property type="project" value="TreeGrafter"/>
</dbReference>
<dbReference type="EMBL" id="CAJPDT010000137">
    <property type="protein sequence ID" value="CAF9940827.1"/>
    <property type="molecule type" value="Genomic_DNA"/>
</dbReference>
<reference evidence="4" key="1">
    <citation type="submission" date="2021-03" db="EMBL/GenBank/DDBJ databases">
        <authorList>
            <person name="Tagirdzhanova G."/>
        </authorList>
    </citation>
    <scope>NUCLEOTIDE SEQUENCE</scope>
</reference>
<comment type="similarity">
    <text evidence="1">Belongs to the CWC26 family.</text>
</comment>
<evidence type="ECO:0000256" key="1">
    <source>
        <dbReference type="ARBA" id="ARBA00011069"/>
    </source>
</evidence>
<name>A0A8H3J523_9LECA</name>
<dbReference type="GO" id="GO:0070274">
    <property type="term" value="C:RES complex"/>
    <property type="evidence" value="ECO:0007669"/>
    <property type="project" value="TreeGrafter"/>
</dbReference>
<organism evidence="4 5">
    <name type="scientific">Imshaugia aleurites</name>
    <dbReference type="NCBI Taxonomy" id="172621"/>
    <lineage>
        <taxon>Eukaryota</taxon>
        <taxon>Fungi</taxon>
        <taxon>Dikarya</taxon>
        <taxon>Ascomycota</taxon>
        <taxon>Pezizomycotina</taxon>
        <taxon>Lecanoromycetes</taxon>
        <taxon>OSLEUM clade</taxon>
        <taxon>Lecanoromycetidae</taxon>
        <taxon>Lecanorales</taxon>
        <taxon>Lecanorineae</taxon>
        <taxon>Parmeliaceae</taxon>
        <taxon>Imshaugia</taxon>
    </lineage>
</organism>
<dbReference type="OrthoDB" id="6022at2759"/>
<evidence type="ECO:0000256" key="3">
    <source>
        <dbReference type="SAM" id="MobiDB-lite"/>
    </source>
</evidence>
<dbReference type="InterPro" id="IPR018609">
    <property type="entry name" value="Bud13"/>
</dbReference>
<protein>
    <submittedName>
        <fullName evidence="4">Pre-mRNA-splicing factor cwc26</fullName>
    </submittedName>
</protein>
<evidence type="ECO:0000313" key="5">
    <source>
        <dbReference type="Proteomes" id="UP000664534"/>
    </source>
</evidence>
<dbReference type="AlphaFoldDB" id="A0A8H3J523"/>
<feature type="region of interest" description="Disordered" evidence="3">
    <location>
        <begin position="17"/>
        <end position="64"/>
    </location>
</feature>
<sequence>MSLADYLAQNYLTADSKPVKRSKKRKRKDGAASGLKIADDDALGWDRNGTGNADDDVPSEGENHASFCHQPIISLFDPDSLVNVNSAEFRKAKKNTWQTIGAPTPSSNEQAAADAILTSAAAESRAHALADDDGPAMEDSAMKLESGAHAGLQTADQVAAQLKRKEAEERQRLLEDGDEHSGKGKETIYRDASGRIINVQMKRAEARKKAEAEAAKAAAELEAQRGDVQRAEKEKRKEQLSEAKFMPVARYADDVELNEDLKGKERWNDPAAGFLETKKEGKSISGKPLYKGPAAPNRYGIRPGHRWDGVDRGTGFEKEYFAARNRRANLKNLDYAWQMDE</sequence>
<feature type="region of interest" description="Disordered" evidence="3">
    <location>
        <begin position="156"/>
        <end position="185"/>
    </location>
</feature>
<feature type="compositionally biased region" description="Basic residues" evidence="3">
    <location>
        <begin position="19"/>
        <end position="28"/>
    </location>
</feature>
<dbReference type="GO" id="GO:0003723">
    <property type="term" value="F:RNA binding"/>
    <property type="evidence" value="ECO:0007669"/>
    <property type="project" value="TreeGrafter"/>
</dbReference>
<dbReference type="Proteomes" id="UP000664534">
    <property type="component" value="Unassembled WGS sequence"/>
</dbReference>
<dbReference type="GO" id="GO:0000398">
    <property type="term" value="P:mRNA splicing, via spliceosome"/>
    <property type="evidence" value="ECO:0007669"/>
    <property type="project" value="TreeGrafter"/>
</dbReference>
<proteinExistence type="inferred from homology"/>
<comment type="caution">
    <text evidence="4">The sequence shown here is derived from an EMBL/GenBank/DDBJ whole genome shotgun (WGS) entry which is preliminary data.</text>
</comment>
<dbReference type="PANTHER" id="PTHR31809:SF0">
    <property type="entry name" value="BUD13 HOMOLOG"/>
    <property type="match status" value="1"/>
</dbReference>
<evidence type="ECO:0000313" key="4">
    <source>
        <dbReference type="EMBL" id="CAF9940827.1"/>
    </source>
</evidence>
<keyword evidence="5" id="KW-1185">Reference proteome</keyword>
<feature type="coiled-coil region" evidence="2">
    <location>
        <begin position="201"/>
        <end position="241"/>
    </location>
</feature>
<gene>
    <name evidence="4" type="primary">CWC26</name>
    <name evidence="4" type="ORF">IMSHALPRED_002182</name>
</gene>
<feature type="compositionally biased region" description="Basic and acidic residues" evidence="3">
    <location>
        <begin position="163"/>
        <end position="185"/>
    </location>
</feature>